<sequence length="100" mass="11352">MEFFLHHQKESRLVSKKSELDIYLQEEPDKVSEADFDVLLWWKLNSPRFPILSSLAKDVFVVPASIVASESAFSTGGRVLDPFRSSLNPKHVQALVCGQY</sequence>
<dbReference type="STRING" id="93759.A0A1R3J078"/>
<dbReference type="Pfam" id="PF05699">
    <property type="entry name" value="Dimer_Tnp_hAT"/>
    <property type="match status" value="1"/>
</dbReference>
<dbReference type="Proteomes" id="UP000187203">
    <property type="component" value="Unassembled WGS sequence"/>
</dbReference>
<comment type="caution">
    <text evidence="2">The sequence shown here is derived from an EMBL/GenBank/DDBJ whole genome shotgun (WGS) entry which is preliminary data.</text>
</comment>
<dbReference type="PANTHER" id="PTHR23272:SF184">
    <property type="entry name" value="OS03G0311250 PROTEIN"/>
    <property type="match status" value="1"/>
</dbReference>
<protein>
    <recommendedName>
        <fullName evidence="1">HAT C-terminal dimerisation domain-containing protein</fullName>
    </recommendedName>
</protein>
<proteinExistence type="predicted"/>
<evidence type="ECO:0000259" key="1">
    <source>
        <dbReference type="Pfam" id="PF05699"/>
    </source>
</evidence>
<organism evidence="2 3">
    <name type="scientific">Corchorus olitorius</name>
    <dbReference type="NCBI Taxonomy" id="93759"/>
    <lineage>
        <taxon>Eukaryota</taxon>
        <taxon>Viridiplantae</taxon>
        <taxon>Streptophyta</taxon>
        <taxon>Embryophyta</taxon>
        <taxon>Tracheophyta</taxon>
        <taxon>Spermatophyta</taxon>
        <taxon>Magnoliopsida</taxon>
        <taxon>eudicotyledons</taxon>
        <taxon>Gunneridae</taxon>
        <taxon>Pentapetalae</taxon>
        <taxon>rosids</taxon>
        <taxon>malvids</taxon>
        <taxon>Malvales</taxon>
        <taxon>Malvaceae</taxon>
        <taxon>Grewioideae</taxon>
        <taxon>Apeibeae</taxon>
        <taxon>Corchorus</taxon>
    </lineage>
</organism>
<gene>
    <name evidence="2" type="ORF">COLO4_20342</name>
</gene>
<dbReference type="InterPro" id="IPR012337">
    <property type="entry name" value="RNaseH-like_sf"/>
</dbReference>
<dbReference type="EMBL" id="AWUE01017133">
    <property type="protein sequence ID" value="OMO88249.1"/>
    <property type="molecule type" value="Genomic_DNA"/>
</dbReference>
<evidence type="ECO:0000313" key="2">
    <source>
        <dbReference type="EMBL" id="OMO88249.1"/>
    </source>
</evidence>
<dbReference type="GO" id="GO:0046983">
    <property type="term" value="F:protein dimerization activity"/>
    <property type="evidence" value="ECO:0007669"/>
    <property type="project" value="InterPro"/>
</dbReference>
<reference evidence="3" key="1">
    <citation type="submission" date="2013-09" db="EMBL/GenBank/DDBJ databases">
        <title>Corchorus olitorius genome sequencing.</title>
        <authorList>
            <person name="Alam M."/>
            <person name="Haque M.S."/>
            <person name="Islam M.S."/>
            <person name="Emdad E.M."/>
            <person name="Islam M.M."/>
            <person name="Ahmed B."/>
            <person name="Halim A."/>
            <person name="Hossen Q.M.M."/>
            <person name="Hossain M.Z."/>
            <person name="Ahmed R."/>
            <person name="Khan M.M."/>
            <person name="Islam R."/>
            <person name="Rashid M.M."/>
            <person name="Khan S.A."/>
            <person name="Rahman M.S."/>
            <person name="Alam M."/>
            <person name="Yahiya A.S."/>
            <person name="Khan M.S."/>
            <person name="Azam M.S."/>
            <person name="Haque T."/>
            <person name="Lashkar M.Z.H."/>
            <person name="Akhand A.I."/>
            <person name="Morshed G."/>
            <person name="Roy S."/>
            <person name="Uddin K.S."/>
            <person name="Rabeya T."/>
            <person name="Hossain A.S."/>
            <person name="Chowdhury A."/>
            <person name="Snigdha A.R."/>
            <person name="Mortoza M.S."/>
            <person name="Matin S.A."/>
            <person name="Hoque S.M.E."/>
            <person name="Islam M.K."/>
            <person name="Roy D.K."/>
            <person name="Haider R."/>
            <person name="Moosa M.M."/>
            <person name="Elias S.M."/>
            <person name="Hasan A.M."/>
            <person name="Jahan S."/>
            <person name="Shafiuddin M."/>
            <person name="Mahmood N."/>
            <person name="Shommy N.S."/>
        </authorList>
    </citation>
    <scope>NUCLEOTIDE SEQUENCE [LARGE SCALE GENOMIC DNA]</scope>
    <source>
        <strain evidence="3">cv. O-4</strain>
    </source>
</reference>
<accession>A0A1R3J078</accession>
<name>A0A1R3J078_9ROSI</name>
<dbReference type="SUPFAM" id="SSF53098">
    <property type="entry name" value="Ribonuclease H-like"/>
    <property type="match status" value="1"/>
</dbReference>
<dbReference type="OrthoDB" id="995930at2759"/>
<evidence type="ECO:0000313" key="3">
    <source>
        <dbReference type="Proteomes" id="UP000187203"/>
    </source>
</evidence>
<dbReference type="AlphaFoldDB" id="A0A1R3J078"/>
<dbReference type="InterPro" id="IPR008906">
    <property type="entry name" value="HATC_C_dom"/>
</dbReference>
<feature type="domain" description="HAT C-terminal dimerisation" evidence="1">
    <location>
        <begin position="19"/>
        <end position="97"/>
    </location>
</feature>
<dbReference type="PANTHER" id="PTHR23272">
    <property type="entry name" value="BED FINGER-RELATED"/>
    <property type="match status" value="1"/>
</dbReference>
<keyword evidence="3" id="KW-1185">Reference proteome</keyword>